<gene>
    <name evidence="3" type="ORF">SAMN05444409_0406</name>
</gene>
<protein>
    <submittedName>
        <fullName evidence="3">Por secretion system C-terminal sorting domain-containing protein</fullName>
    </submittedName>
</protein>
<name>A0A1N6E9R4_9FLAO</name>
<dbReference type="EMBL" id="FSRK01000001">
    <property type="protein sequence ID" value="SIN79770.1"/>
    <property type="molecule type" value="Genomic_DNA"/>
</dbReference>
<dbReference type="STRING" id="1416779.SAMN05444409_0406"/>
<dbReference type="OrthoDB" id="1256754at2"/>
<accession>A0A1N6E9R4</accession>
<organism evidence="3 4">
    <name type="scientific">Epilithonimonas zeae</name>
    <dbReference type="NCBI Taxonomy" id="1416779"/>
    <lineage>
        <taxon>Bacteria</taxon>
        <taxon>Pseudomonadati</taxon>
        <taxon>Bacteroidota</taxon>
        <taxon>Flavobacteriia</taxon>
        <taxon>Flavobacteriales</taxon>
        <taxon>Weeksellaceae</taxon>
        <taxon>Chryseobacterium group</taxon>
        <taxon>Epilithonimonas</taxon>
    </lineage>
</organism>
<dbReference type="NCBIfam" id="TIGR04183">
    <property type="entry name" value="Por_Secre_tail"/>
    <property type="match status" value="1"/>
</dbReference>
<evidence type="ECO:0000313" key="4">
    <source>
        <dbReference type="Proteomes" id="UP000185207"/>
    </source>
</evidence>
<keyword evidence="4" id="KW-1185">Reference proteome</keyword>
<dbReference type="InterPro" id="IPR026444">
    <property type="entry name" value="Secre_tail"/>
</dbReference>
<dbReference type="Pfam" id="PF18962">
    <property type="entry name" value="Por_Secre_tail"/>
    <property type="match status" value="1"/>
</dbReference>
<keyword evidence="1" id="KW-0732">Signal</keyword>
<evidence type="ECO:0000313" key="3">
    <source>
        <dbReference type="EMBL" id="SIN79770.1"/>
    </source>
</evidence>
<evidence type="ECO:0000256" key="1">
    <source>
        <dbReference type="ARBA" id="ARBA00022729"/>
    </source>
</evidence>
<proteinExistence type="predicted"/>
<dbReference type="AlphaFoldDB" id="A0A1N6E9R4"/>
<dbReference type="Proteomes" id="UP000185207">
    <property type="component" value="Unassembled WGS sequence"/>
</dbReference>
<dbReference type="RefSeq" id="WP_083600622.1">
    <property type="nucleotide sequence ID" value="NZ_FSRK01000001.1"/>
</dbReference>
<evidence type="ECO:0000259" key="2">
    <source>
        <dbReference type="Pfam" id="PF18962"/>
    </source>
</evidence>
<reference evidence="4" key="1">
    <citation type="submission" date="2016-11" db="EMBL/GenBank/DDBJ databases">
        <authorList>
            <person name="Varghese N."/>
            <person name="Submissions S."/>
        </authorList>
    </citation>
    <scope>NUCLEOTIDE SEQUENCE [LARGE SCALE GENOMIC DNA]</scope>
    <source>
        <strain evidence="4">DSM 27623</strain>
    </source>
</reference>
<feature type="domain" description="Secretion system C-terminal sorting" evidence="2">
    <location>
        <begin position="171"/>
        <end position="235"/>
    </location>
</feature>
<sequence>MKKLYTLLFSFLWLLGFSQSYSSLMNINWKIDKIEKNNTNYFPPLNNGYGIFNEGFDTFNNSNYFTLSSGLYNSVAGRITWRDNYFNIPAISFTLGIYEGENEQAVKFFDFLIYEFYTGNQNQQNTENYYFVYSESNGGKSLVISRSNGDKIFYSNKILSTSDVSKSKISIHPNPSSEYIFIENLKLNSNIELYDNTGKLVKTISNNTSKQEINIKKLLPGIYYLRIDGKSVQKIIKK</sequence>